<evidence type="ECO:0000256" key="2">
    <source>
        <dbReference type="ARBA" id="ARBA00061659"/>
    </source>
</evidence>
<feature type="repeat" description="PPR" evidence="3">
    <location>
        <begin position="250"/>
        <end position="284"/>
    </location>
</feature>
<dbReference type="OMA" id="LCAHICR"/>
<dbReference type="GO" id="GO:0009451">
    <property type="term" value="P:RNA modification"/>
    <property type="evidence" value="ECO:0007669"/>
    <property type="project" value="InterPro"/>
</dbReference>
<evidence type="ECO:0000313" key="5">
    <source>
        <dbReference type="EMBL" id="KAF8388807.1"/>
    </source>
</evidence>
<keyword evidence="6" id="KW-1185">Reference proteome</keyword>
<feature type="repeat" description="PPR" evidence="3">
    <location>
        <begin position="149"/>
        <end position="183"/>
    </location>
</feature>
<protein>
    <recommendedName>
        <fullName evidence="4">DYW domain-containing protein</fullName>
    </recommendedName>
</protein>
<dbReference type="Pfam" id="PF13041">
    <property type="entry name" value="PPR_2"/>
    <property type="match status" value="2"/>
</dbReference>
<reference evidence="5 6" key="1">
    <citation type="submission" date="2020-04" db="EMBL/GenBank/DDBJ databases">
        <title>Plant Genome Project.</title>
        <authorList>
            <person name="Zhang R.-G."/>
        </authorList>
    </citation>
    <scope>NUCLEOTIDE SEQUENCE [LARGE SCALE GENOMIC DNA]</scope>
    <source>
        <strain evidence="5">YNK0</strain>
        <tissue evidence="5">Leaf</tissue>
    </source>
</reference>
<dbReference type="PANTHER" id="PTHR47926:SF389">
    <property type="entry name" value="PENTATRICOPEPTIDE PROTEIN-RELATED"/>
    <property type="match status" value="1"/>
</dbReference>
<name>A0A834YMQ3_TETSI</name>
<comment type="caution">
    <text evidence="5">The sequence shown here is derived from an EMBL/GenBank/DDBJ whole genome shotgun (WGS) entry which is preliminary data.</text>
</comment>
<organism evidence="5 6">
    <name type="scientific">Tetracentron sinense</name>
    <name type="common">Spur-leaf</name>
    <dbReference type="NCBI Taxonomy" id="13715"/>
    <lineage>
        <taxon>Eukaryota</taxon>
        <taxon>Viridiplantae</taxon>
        <taxon>Streptophyta</taxon>
        <taxon>Embryophyta</taxon>
        <taxon>Tracheophyta</taxon>
        <taxon>Spermatophyta</taxon>
        <taxon>Magnoliopsida</taxon>
        <taxon>Trochodendrales</taxon>
        <taxon>Trochodendraceae</taxon>
        <taxon>Tetracentron</taxon>
    </lineage>
</organism>
<feature type="repeat" description="PPR" evidence="3">
    <location>
        <begin position="110"/>
        <end position="144"/>
    </location>
</feature>
<dbReference type="Pfam" id="PF13812">
    <property type="entry name" value="PPR_3"/>
    <property type="match status" value="1"/>
</dbReference>
<keyword evidence="1" id="KW-0677">Repeat</keyword>
<dbReference type="PANTHER" id="PTHR47926">
    <property type="entry name" value="PENTATRICOPEPTIDE REPEAT-CONTAINING PROTEIN"/>
    <property type="match status" value="1"/>
</dbReference>
<dbReference type="FunFam" id="1.25.40.10:FF:000393">
    <property type="entry name" value="Pentatricopeptide repeat-containing protein At1g20230"/>
    <property type="match status" value="1"/>
</dbReference>
<evidence type="ECO:0000256" key="3">
    <source>
        <dbReference type="PROSITE-ProRule" id="PRU00708"/>
    </source>
</evidence>
<dbReference type="Proteomes" id="UP000655225">
    <property type="component" value="Unassembled WGS sequence"/>
</dbReference>
<evidence type="ECO:0000259" key="4">
    <source>
        <dbReference type="Pfam" id="PF14432"/>
    </source>
</evidence>
<dbReference type="FunFam" id="1.25.40.10:FF:000031">
    <property type="entry name" value="Pentatricopeptide repeat-containing protein mitochondrial"/>
    <property type="match status" value="1"/>
</dbReference>
<dbReference type="InterPro" id="IPR032867">
    <property type="entry name" value="DYW_dom"/>
</dbReference>
<dbReference type="Pfam" id="PF01535">
    <property type="entry name" value="PPR"/>
    <property type="match status" value="3"/>
</dbReference>
<dbReference type="PROSITE" id="PS51375">
    <property type="entry name" value="PPR"/>
    <property type="match status" value="5"/>
</dbReference>
<dbReference type="AlphaFoldDB" id="A0A834YMQ3"/>
<dbReference type="Pfam" id="PF14432">
    <property type="entry name" value="DYW_deaminase"/>
    <property type="match status" value="1"/>
</dbReference>
<feature type="repeat" description="PPR" evidence="3">
    <location>
        <begin position="9"/>
        <end position="43"/>
    </location>
</feature>
<feature type="domain" description="DYW" evidence="4">
    <location>
        <begin position="466"/>
        <end position="558"/>
    </location>
</feature>
<evidence type="ECO:0000313" key="6">
    <source>
        <dbReference type="Proteomes" id="UP000655225"/>
    </source>
</evidence>
<dbReference type="InterPro" id="IPR002885">
    <property type="entry name" value="PPR_rpt"/>
</dbReference>
<accession>A0A834YMQ3</accession>
<dbReference type="Pfam" id="PF20431">
    <property type="entry name" value="E_motif"/>
    <property type="match status" value="1"/>
</dbReference>
<dbReference type="Gene3D" id="1.25.40.10">
    <property type="entry name" value="Tetratricopeptide repeat domain"/>
    <property type="match status" value="4"/>
</dbReference>
<proteinExistence type="inferred from homology"/>
<dbReference type="InterPro" id="IPR046848">
    <property type="entry name" value="E_motif"/>
</dbReference>
<dbReference type="GO" id="GO:0008270">
    <property type="term" value="F:zinc ion binding"/>
    <property type="evidence" value="ECO:0007669"/>
    <property type="project" value="InterPro"/>
</dbReference>
<comment type="similarity">
    <text evidence="2">Belongs to the PPR family. PCMP-E subfamily.</text>
</comment>
<dbReference type="NCBIfam" id="TIGR00756">
    <property type="entry name" value="PPR"/>
    <property type="match status" value="5"/>
</dbReference>
<evidence type="ECO:0000256" key="1">
    <source>
        <dbReference type="ARBA" id="ARBA00022737"/>
    </source>
</evidence>
<dbReference type="InterPro" id="IPR011990">
    <property type="entry name" value="TPR-like_helical_dom_sf"/>
</dbReference>
<feature type="repeat" description="PPR" evidence="3">
    <location>
        <begin position="285"/>
        <end position="319"/>
    </location>
</feature>
<sequence length="610" mass="67373">MEMEGLEPNPVTWTSLLSAHSRCGQQAVALRLFGDMKMRGVGATGEAVAVILSVCADLDAFDEAKAIHGYVVTGGFQDYMFVKNSLICMYGKHGNTEDAKFLFSKMKSRNLVSWNSLISCFADAGLCDEAFEVFLQLEKSEGDPMVRPNVISWSAVIGGFASKGRGEESLELFRRMQQVRVMTNSVTISSVLSVCAELATLGLGREIHGHVIRGLMDENILVGNGLVNMYTKCGSLKNGRLVFDRIQDRDLISWNSMIAGYGMHGFGENALITFDEMVKAGLKPDGITFVAVLSSCSHAGLVAEGRRLFDQMIREFRVPPQMEHYACMVDLLGRAGLLQEASEILKMMPMEPNACVWGALLNSCRMYKNTEVAEATASRIFSLKLETTGSYMLLSNIYAASGRWEDSARVRMSAKTKGLKKSPGQSWVEVKKKIYMFSAGNSSMQQGLEEVFVILEDLGMRMESEGYIPDKSFVLQDVDEEEKKQILNGHSEKLAIAFGHVNIPSNMPIRVMKNLRVCGDCHNWTKFFSKIMRREVIVRDGRRFHHFIDGYCSCKDYWGGIAVFSKVVGVMKTAGSVKVGAAADARTAAASAAILRSRQEPNDASKQPPQ</sequence>
<dbReference type="GO" id="GO:0003723">
    <property type="term" value="F:RNA binding"/>
    <property type="evidence" value="ECO:0007669"/>
    <property type="project" value="InterPro"/>
</dbReference>
<dbReference type="FunFam" id="1.25.40.10:FF:000280">
    <property type="entry name" value="Pentatricopeptide repeat-containing protein"/>
    <property type="match status" value="1"/>
</dbReference>
<dbReference type="OrthoDB" id="881013at2759"/>
<gene>
    <name evidence="5" type="ORF">HHK36_025487</name>
</gene>
<dbReference type="EMBL" id="JABCRI010000019">
    <property type="protein sequence ID" value="KAF8388807.1"/>
    <property type="molecule type" value="Genomic_DNA"/>
</dbReference>
<dbReference type="InterPro" id="IPR046960">
    <property type="entry name" value="PPR_At4g14850-like_plant"/>
</dbReference>